<dbReference type="EC" id="5.6.2.4" evidence="9"/>
<dbReference type="PANTHER" id="PTHR11070:SF2">
    <property type="entry name" value="ATP-DEPENDENT DNA HELICASE SRS2"/>
    <property type="match status" value="1"/>
</dbReference>
<evidence type="ECO:0000256" key="10">
    <source>
        <dbReference type="ARBA" id="ARBA00034923"/>
    </source>
</evidence>
<comment type="catalytic activity">
    <reaction evidence="8">
        <text>Couples ATP hydrolysis with the unwinding of duplex DNA by translocating in the 3'-5' direction.</text>
        <dbReference type="EC" id="5.6.2.4"/>
    </reaction>
</comment>
<evidence type="ECO:0000313" key="15">
    <source>
        <dbReference type="EMBL" id="VFP80134.1"/>
    </source>
</evidence>
<dbReference type="GO" id="GO:0043138">
    <property type="term" value="F:3'-5' DNA helicase activity"/>
    <property type="evidence" value="ECO:0007669"/>
    <property type="project" value="UniProtKB-EC"/>
</dbReference>
<comment type="similarity">
    <text evidence="1">Belongs to the helicase family. UvrD subfamily.</text>
</comment>
<dbReference type="InterPro" id="IPR027417">
    <property type="entry name" value="P-loop_NTPase"/>
</dbReference>
<keyword evidence="4 12" id="KW-0347">Helicase</keyword>
<dbReference type="GO" id="GO:0005829">
    <property type="term" value="C:cytosol"/>
    <property type="evidence" value="ECO:0007669"/>
    <property type="project" value="TreeGrafter"/>
</dbReference>
<dbReference type="Gene3D" id="3.40.50.300">
    <property type="entry name" value="P-loop containing nucleotide triphosphate hydrolases"/>
    <property type="match status" value="2"/>
</dbReference>
<reference evidence="15 16" key="1">
    <citation type="submission" date="2019-02" db="EMBL/GenBank/DDBJ databases">
        <authorList>
            <person name="Manzano-Marin A."/>
            <person name="Manzano-Marin A."/>
        </authorList>
    </citation>
    <scope>NUCLEOTIDE SEQUENCE [LARGE SCALE GENOMIC DNA]</scope>
    <source>
        <strain evidence="15 16">ErCisplendens/pseudotsugae</strain>
    </source>
</reference>
<dbReference type="RefSeq" id="WP_197095384.1">
    <property type="nucleotide sequence ID" value="NZ_LR217705.1"/>
</dbReference>
<dbReference type="EMBL" id="LR217705">
    <property type="protein sequence ID" value="VFP80134.1"/>
    <property type="molecule type" value="Genomic_DNA"/>
</dbReference>
<name>A0A451D391_9GAMM</name>
<dbReference type="CDD" id="cd18807">
    <property type="entry name" value="SF1_C_UvrD"/>
    <property type="match status" value="1"/>
</dbReference>
<comment type="catalytic activity">
    <reaction evidence="11">
        <text>ATP + H2O = ADP + phosphate + H(+)</text>
        <dbReference type="Rhea" id="RHEA:13065"/>
        <dbReference type="ChEBI" id="CHEBI:15377"/>
        <dbReference type="ChEBI" id="CHEBI:15378"/>
        <dbReference type="ChEBI" id="CHEBI:30616"/>
        <dbReference type="ChEBI" id="CHEBI:43474"/>
        <dbReference type="ChEBI" id="CHEBI:456216"/>
        <dbReference type="EC" id="5.6.2.4"/>
    </reaction>
</comment>
<dbReference type="PROSITE" id="PS51198">
    <property type="entry name" value="UVRD_HELICASE_ATP_BIND"/>
    <property type="match status" value="1"/>
</dbReference>
<organism evidence="15 16">
    <name type="scientific">Candidatus Erwinia haradaeae</name>
    <dbReference type="NCBI Taxonomy" id="1922217"/>
    <lineage>
        <taxon>Bacteria</taxon>
        <taxon>Pseudomonadati</taxon>
        <taxon>Pseudomonadota</taxon>
        <taxon>Gammaproteobacteria</taxon>
        <taxon>Enterobacterales</taxon>
        <taxon>Erwiniaceae</taxon>
        <taxon>Erwinia</taxon>
    </lineage>
</organism>
<keyword evidence="6" id="KW-0238">DNA-binding</keyword>
<evidence type="ECO:0000259" key="13">
    <source>
        <dbReference type="PROSITE" id="PS51198"/>
    </source>
</evidence>
<feature type="domain" description="UvrD-like helicase C-terminal" evidence="14">
    <location>
        <begin position="287"/>
        <end position="566"/>
    </location>
</feature>
<sequence length="722" mass="83950">MNASDLLLHLNNQQRVAVSAPRENFLVLAGAGSGKTRVLSYRIAWLIEKEKFSPQSIIAVTFTNKAAKELSERVRELIGTNQSDMWIGTFHALSYRFLCSNHMHANLPKDFQILDSDDQLRLLTYLMKGMNIDQKKWEPRQGVWYINDKKEKGLRPGQLKKSFYQSDQIWLRIYEVYQEACDRSGLVDFTELLLRVCELWQCKSDILKNYHRQFTNILVDEFQDTNALQYSWIRALSGEQSKVVIVGDDDQSIYGWRGAQTKNMQQFFKDFPLATTIRLERNYRSTLNILKAANTLISNNNNRLGKELWTKASDGEPILLYYALNAFDEARFVVNCIQLWAKDRKSLRDCAILYRNNSQSREIEEALVQKNIAYQIYSGIRFFQRKEIKDSIAYLRLIANRNDDLAFERIVNTPRRGIGLNTLEILRQISCQRQITLWTASLELLKNEVLFAHVAASALKRFIQLVDSLEASTTHMPLHMQTERILQDSGLWRMYATEKSEKGQIRIENLEELINTTRQYYSHHSKDTDLVSLKSFLSQSALDINTEENVQNQNAVQLMTIHASKGLEFSQVFIVGMEEGIFPGQFALQESHRLEEERRLAYVGVTRAMKRLILSYVKNRRVYGKEVSYPLSRFVKEIPDLCIKKLYFNSQEKQLVEYKNKKDRGVMHDSGFSIAQRVWHVKFGEGVIMHITGYGAQTRLQVDFRNQGVKWLLAIYATLEIR</sequence>
<keyword evidence="2 12" id="KW-0547">Nucleotide-binding</keyword>
<dbReference type="GO" id="GO:0033202">
    <property type="term" value="C:DNA helicase complex"/>
    <property type="evidence" value="ECO:0007669"/>
    <property type="project" value="TreeGrafter"/>
</dbReference>
<evidence type="ECO:0000256" key="2">
    <source>
        <dbReference type="ARBA" id="ARBA00022741"/>
    </source>
</evidence>
<dbReference type="InterPro" id="IPR014017">
    <property type="entry name" value="DNA_helicase_UvrD-like_C"/>
</dbReference>
<dbReference type="Pfam" id="PF13361">
    <property type="entry name" value="UvrD_C"/>
    <property type="match status" value="1"/>
</dbReference>
<dbReference type="PROSITE" id="PS51217">
    <property type="entry name" value="UVRD_HELICASE_CTER"/>
    <property type="match status" value="1"/>
</dbReference>
<proteinExistence type="inferred from homology"/>
<evidence type="ECO:0000256" key="4">
    <source>
        <dbReference type="ARBA" id="ARBA00022806"/>
    </source>
</evidence>
<evidence type="ECO:0000256" key="11">
    <source>
        <dbReference type="ARBA" id="ARBA00048988"/>
    </source>
</evidence>
<evidence type="ECO:0000256" key="3">
    <source>
        <dbReference type="ARBA" id="ARBA00022801"/>
    </source>
</evidence>
<dbReference type="Pfam" id="PF21196">
    <property type="entry name" value="PcrA_UvrD_tudor"/>
    <property type="match status" value="1"/>
</dbReference>
<keyword evidence="5 12" id="KW-0067">ATP-binding</keyword>
<keyword evidence="7" id="KW-0413">Isomerase</keyword>
<dbReference type="SUPFAM" id="SSF52540">
    <property type="entry name" value="P-loop containing nucleoside triphosphate hydrolases"/>
    <property type="match status" value="1"/>
</dbReference>
<keyword evidence="3 12" id="KW-0378">Hydrolase</keyword>
<evidence type="ECO:0000256" key="9">
    <source>
        <dbReference type="ARBA" id="ARBA00034808"/>
    </source>
</evidence>
<gene>
    <name evidence="15" type="primary">uvrD</name>
    <name evidence="15" type="ORF">ERCISPPS3390_103</name>
</gene>
<dbReference type="Gene3D" id="1.10.10.160">
    <property type="match status" value="1"/>
</dbReference>
<dbReference type="AlphaFoldDB" id="A0A451D391"/>
<dbReference type="GO" id="GO:0003677">
    <property type="term" value="F:DNA binding"/>
    <property type="evidence" value="ECO:0007669"/>
    <property type="project" value="UniProtKB-KW"/>
</dbReference>
<feature type="binding site" evidence="12">
    <location>
        <begin position="29"/>
        <end position="36"/>
    </location>
    <ligand>
        <name>ATP</name>
        <dbReference type="ChEBI" id="CHEBI:30616"/>
    </ligand>
</feature>
<protein>
    <recommendedName>
        <fullName evidence="9">DNA 3'-5' helicase</fullName>
        <ecNumber evidence="9">5.6.2.4</ecNumber>
    </recommendedName>
    <alternativeName>
        <fullName evidence="10">DNA 3'-5' helicase II</fullName>
    </alternativeName>
</protein>
<dbReference type="InterPro" id="IPR014016">
    <property type="entry name" value="UvrD-like_ATP-bd"/>
</dbReference>
<dbReference type="GO" id="GO:0005524">
    <property type="term" value="F:ATP binding"/>
    <property type="evidence" value="ECO:0007669"/>
    <property type="project" value="UniProtKB-UniRule"/>
</dbReference>
<evidence type="ECO:0000313" key="16">
    <source>
        <dbReference type="Proteomes" id="UP000294338"/>
    </source>
</evidence>
<evidence type="ECO:0000256" key="8">
    <source>
        <dbReference type="ARBA" id="ARBA00034617"/>
    </source>
</evidence>
<dbReference type="Gene3D" id="1.10.486.10">
    <property type="entry name" value="PCRA, domain 4"/>
    <property type="match status" value="1"/>
</dbReference>
<dbReference type="NCBIfam" id="NF008743">
    <property type="entry name" value="PRK11773.1"/>
    <property type="match status" value="1"/>
</dbReference>
<dbReference type="Proteomes" id="UP000294338">
    <property type="component" value="Chromosome 1"/>
</dbReference>
<evidence type="ECO:0000256" key="7">
    <source>
        <dbReference type="ARBA" id="ARBA00023235"/>
    </source>
</evidence>
<dbReference type="GO" id="GO:0016887">
    <property type="term" value="F:ATP hydrolysis activity"/>
    <property type="evidence" value="ECO:0007669"/>
    <property type="project" value="RHEA"/>
</dbReference>
<feature type="domain" description="UvrD-like helicase ATP-binding" evidence="13">
    <location>
        <begin position="8"/>
        <end position="286"/>
    </location>
</feature>
<evidence type="ECO:0000259" key="14">
    <source>
        <dbReference type="PROSITE" id="PS51217"/>
    </source>
</evidence>
<evidence type="ECO:0000256" key="5">
    <source>
        <dbReference type="ARBA" id="ARBA00022840"/>
    </source>
</evidence>
<evidence type="ECO:0000256" key="6">
    <source>
        <dbReference type="ARBA" id="ARBA00023125"/>
    </source>
</evidence>
<dbReference type="Pfam" id="PF00580">
    <property type="entry name" value="UvrD-helicase"/>
    <property type="match status" value="1"/>
</dbReference>
<dbReference type="PANTHER" id="PTHR11070">
    <property type="entry name" value="UVRD / RECB / PCRA DNA HELICASE FAMILY MEMBER"/>
    <property type="match status" value="1"/>
</dbReference>
<dbReference type="CDD" id="cd17932">
    <property type="entry name" value="DEXQc_UvrD"/>
    <property type="match status" value="1"/>
</dbReference>
<dbReference type="InterPro" id="IPR013986">
    <property type="entry name" value="DExx_box_DNA_helicase_dom_sf"/>
</dbReference>
<dbReference type="InterPro" id="IPR000212">
    <property type="entry name" value="DNA_helicase_UvrD/REP"/>
</dbReference>
<evidence type="ECO:0000256" key="1">
    <source>
        <dbReference type="ARBA" id="ARBA00009922"/>
    </source>
</evidence>
<dbReference type="GO" id="GO:0000725">
    <property type="term" value="P:recombinational repair"/>
    <property type="evidence" value="ECO:0007669"/>
    <property type="project" value="TreeGrafter"/>
</dbReference>
<evidence type="ECO:0000256" key="12">
    <source>
        <dbReference type="PROSITE-ProRule" id="PRU00560"/>
    </source>
</evidence>
<accession>A0A451D391</accession>